<organism evidence="1 2">
    <name type="scientific">Helicobacter mastomyrinus</name>
    <dbReference type="NCBI Taxonomy" id="287948"/>
    <lineage>
        <taxon>Bacteria</taxon>
        <taxon>Pseudomonadati</taxon>
        <taxon>Campylobacterota</taxon>
        <taxon>Epsilonproteobacteria</taxon>
        <taxon>Campylobacterales</taxon>
        <taxon>Helicobacteraceae</taxon>
        <taxon>Helicobacter</taxon>
    </lineage>
</organism>
<keyword evidence="2" id="KW-1185">Reference proteome</keyword>
<dbReference type="PROSITE" id="PS51257">
    <property type="entry name" value="PROKAR_LIPOPROTEIN"/>
    <property type="match status" value="1"/>
</dbReference>
<dbReference type="Proteomes" id="UP001434737">
    <property type="component" value="Chromosome"/>
</dbReference>
<gene>
    <name evidence="1" type="ORF">V3I05_07915</name>
</gene>
<sequence>MNYKISLGICALPFLFSSCATTLTTQEVFIPTKCAITPPPKPTYTGDVQKDLKNILIYDEMIQRDLSFCIGE</sequence>
<dbReference type="EMBL" id="CP145316">
    <property type="protein sequence ID" value="XAM17606.1"/>
    <property type="molecule type" value="Genomic_DNA"/>
</dbReference>
<evidence type="ECO:0008006" key="3">
    <source>
        <dbReference type="Google" id="ProtNLM"/>
    </source>
</evidence>
<protein>
    <recommendedName>
        <fullName evidence="3">Lipoprotein</fullName>
    </recommendedName>
</protein>
<name>A0ABZ3F367_9HELI</name>
<evidence type="ECO:0000313" key="2">
    <source>
        <dbReference type="Proteomes" id="UP001434737"/>
    </source>
</evidence>
<reference evidence="1 2" key="1">
    <citation type="submission" date="2024-02" db="EMBL/GenBank/DDBJ databases">
        <title>Genome and pathogenicity analysis of Helicobacter mastomyrinus isolated from mice.</title>
        <authorList>
            <person name="Zhu L."/>
        </authorList>
    </citation>
    <scope>NUCLEOTIDE SEQUENCE [LARGE SCALE GENOMIC DNA]</scope>
    <source>
        <strain evidence="1 2">Hm-17</strain>
    </source>
</reference>
<evidence type="ECO:0000313" key="1">
    <source>
        <dbReference type="EMBL" id="XAM17606.1"/>
    </source>
</evidence>
<accession>A0ABZ3F367</accession>
<proteinExistence type="predicted"/>
<dbReference type="RefSeq" id="WP_300446143.1">
    <property type="nucleotide sequence ID" value="NZ_CP145316.1"/>
</dbReference>